<dbReference type="OMA" id="PRTYTAN"/>
<gene>
    <name evidence="3" type="ORF">RHOBADRAFT_50914</name>
</gene>
<name>A0A194SCJ4_RHOGW</name>
<protein>
    <recommendedName>
        <fullName evidence="2">Stc1 domain-containing protein</fullName>
    </recommendedName>
</protein>
<feature type="compositionally biased region" description="Polar residues" evidence="1">
    <location>
        <begin position="71"/>
        <end position="87"/>
    </location>
</feature>
<evidence type="ECO:0000256" key="1">
    <source>
        <dbReference type="SAM" id="MobiDB-lite"/>
    </source>
</evidence>
<feature type="domain" description="Stc1" evidence="2">
    <location>
        <begin position="101"/>
        <end position="176"/>
    </location>
</feature>
<feature type="compositionally biased region" description="Basic and acidic residues" evidence="1">
    <location>
        <begin position="230"/>
        <end position="249"/>
    </location>
</feature>
<dbReference type="AlphaFoldDB" id="A0A194SCJ4"/>
<dbReference type="Proteomes" id="UP000053890">
    <property type="component" value="Unassembled WGS sequence"/>
</dbReference>
<evidence type="ECO:0000313" key="3">
    <source>
        <dbReference type="EMBL" id="KPV78448.1"/>
    </source>
</evidence>
<dbReference type="InterPro" id="IPR024630">
    <property type="entry name" value="Stc1"/>
</dbReference>
<feature type="region of interest" description="Disordered" evidence="1">
    <location>
        <begin position="194"/>
        <end position="289"/>
    </location>
</feature>
<feature type="compositionally biased region" description="Pro residues" evidence="1">
    <location>
        <begin position="11"/>
        <end position="20"/>
    </location>
</feature>
<proteinExistence type="predicted"/>
<keyword evidence="4" id="KW-1185">Reference proteome</keyword>
<organism evidence="3 4">
    <name type="scientific">Rhodotorula graminis (strain WP1)</name>
    <dbReference type="NCBI Taxonomy" id="578459"/>
    <lineage>
        <taxon>Eukaryota</taxon>
        <taxon>Fungi</taxon>
        <taxon>Dikarya</taxon>
        <taxon>Basidiomycota</taxon>
        <taxon>Pucciniomycotina</taxon>
        <taxon>Microbotryomycetes</taxon>
        <taxon>Sporidiobolales</taxon>
        <taxon>Sporidiobolaceae</taxon>
        <taxon>Rhodotorula</taxon>
    </lineage>
</organism>
<sequence>MPLARLSAEPQPKPATPPLDPRVARARSTTTLRDPKADDCSSAASVASSSSAAGPHRSSATSIKSERTVKTPYTKSHSSKPASSPLPTSIYARDNSGLVCCGTCLRFLPPRTYTANQLSAAHRAFTSARRDHRELNLREFPRCLECTAPQVVDLKCRVCGFVRPASFFSEAMRSNTHGATLEADPFDALSSDDDLDSDALSDDHLSSRSSVRGGSARSGAFRAGGTAGQRDGEDRTGRVDEAYGVRDGEGALAGRALGLEKDEDEEDDAKPSGSRPAVVYDDDDDDDEW</sequence>
<feature type="compositionally biased region" description="Low complexity" evidence="1">
    <location>
        <begin position="41"/>
        <end position="60"/>
    </location>
</feature>
<dbReference type="Pfam" id="PF12898">
    <property type="entry name" value="Stc1"/>
    <property type="match status" value="1"/>
</dbReference>
<feature type="region of interest" description="Disordered" evidence="1">
    <location>
        <begin position="1"/>
        <end position="88"/>
    </location>
</feature>
<reference evidence="3 4" key="1">
    <citation type="journal article" date="2015" name="Front. Microbiol.">
        <title>Genome sequence of the plant growth promoting endophytic yeast Rhodotorula graminis WP1.</title>
        <authorList>
            <person name="Firrincieli A."/>
            <person name="Otillar R."/>
            <person name="Salamov A."/>
            <person name="Schmutz J."/>
            <person name="Khan Z."/>
            <person name="Redman R.S."/>
            <person name="Fleck N.D."/>
            <person name="Lindquist E."/>
            <person name="Grigoriev I.V."/>
            <person name="Doty S.L."/>
        </authorList>
    </citation>
    <scope>NUCLEOTIDE SEQUENCE [LARGE SCALE GENOMIC DNA]</scope>
    <source>
        <strain evidence="3 4">WP1</strain>
    </source>
</reference>
<dbReference type="OrthoDB" id="3514033at2759"/>
<dbReference type="RefSeq" id="XP_018274497.1">
    <property type="nucleotide sequence ID" value="XM_018415552.1"/>
</dbReference>
<dbReference type="EMBL" id="KQ474073">
    <property type="protein sequence ID" value="KPV78448.1"/>
    <property type="molecule type" value="Genomic_DNA"/>
</dbReference>
<feature type="compositionally biased region" description="Low complexity" evidence="1">
    <location>
        <begin position="207"/>
        <end position="224"/>
    </location>
</feature>
<evidence type="ECO:0000259" key="2">
    <source>
        <dbReference type="Pfam" id="PF12898"/>
    </source>
</evidence>
<accession>A0A194SCJ4</accession>
<evidence type="ECO:0000313" key="4">
    <source>
        <dbReference type="Proteomes" id="UP000053890"/>
    </source>
</evidence>
<dbReference type="GeneID" id="28976000"/>
<feature type="compositionally biased region" description="Acidic residues" evidence="1">
    <location>
        <begin position="280"/>
        <end position="289"/>
    </location>
</feature>